<name>A0ACA9QYU4_9GLOM</name>
<keyword evidence="2" id="KW-1185">Reference proteome</keyword>
<gene>
    <name evidence="1" type="ORF">RPERSI_LOCUS16245</name>
</gene>
<dbReference type="EMBL" id="CAJVQC010039898">
    <property type="protein sequence ID" value="CAG8769625.1"/>
    <property type="molecule type" value="Genomic_DNA"/>
</dbReference>
<sequence>SKKLVTFEEIDPSLTSCLKKPKNHEKDDTNKSTVTQTNDESVASNNKIKNRKNVVIKHSKDQNKSRQNKHDEVIPIRTEHKLYNFHIPPQPKDYPTALRFSTQEITVIFILMLLAYYSGKLSLYWE</sequence>
<organism evidence="1 2">
    <name type="scientific">Racocetra persica</name>
    <dbReference type="NCBI Taxonomy" id="160502"/>
    <lineage>
        <taxon>Eukaryota</taxon>
        <taxon>Fungi</taxon>
        <taxon>Fungi incertae sedis</taxon>
        <taxon>Mucoromycota</taxon>
        <taxon>Glomeromycotina</taxon>
        <taxon>Glomeromycetes</taxon>
        <taxon>Diversisporales</taxon>
        <taxon>Gigasporaceae</taxon>
        <taxon>Racocetra</taxon>
    </lineage>
</organism>
<proteinExistence type="predicted"/>
<evidence type="ECO:0000313" key="1">
    <source>
        <dbReference type="EMBL" id="CAG8769625.1"/>
    </source>
</evidence>
<comment type="caution">
    <text evidence="1">The sequence shown here is derived from an EMBL/GenBank/DDBJ whole genome shotgun (WGS) entry which is preliminary data.</text>
</comment>
<dbReference type="Proteomes" id="UP000789920">
    <property type="component" value="Unassembled WGS sequence"/>
</dbReference>
<feature type="non-terminal residue" evidence="1">
    <location>
        <position position="1"/>
    </location>
</feature>
<protein>
    <submittedName>
        <fullName evidence="1">19159_t:CDS:1</fullName>
    </submittedName>
</protein>
<reference evidence="1" key="1">
    <citation type="submission" date="2021-06" db="EMBL/GenBank/DDBJ databases">
        <authorList>
            <person name="Kallberg Y."/>
            <person name="Tangrot J."/>
            <person name="Rosling A."/>
        </authorList>
    </citation>
    <scope>NUCLEOTIDE SEQUENCE</scope>
    <source>
        <strain evidence="1">MA461A</strain>
    </source>
</reference>
<accession>A0ACA9QYU4</accession>
<evidence type="ECO:0000313" key="2">
    <source>
        <dbReference type="Proteomes" id="UP000789920"/>
    </source>
</evidence>